<dbReference type="RefSeq" id="WP_304986375.1">
    <property type="nucleotide sequence ID" value="NZ_BAAACR010000013.1"/>
</dbReference>
<evidence type="ECO:0000313" key="8">
    <source>
        <dbReference type="Proteomes" id="UP001500399"/>
    </source>
</evidence>
<dbReference type="Pfam" id="PF00239">
    <property type="entry name" value="Resolvase"/>
    <property type="match status" value="1"/>
</dbReference>
<proteinExistence type="predicted"/>
<comment type="caution">
    <text evidence="7">The sequence shown here is derived from an EMBL/GenBank/DDBJ whole genome shotgun (WGS) entry which is preliminary data.</text>
</comment>
<dbReference type="InterPro" id="IPR038109">
    <property type="entry name" value="DNA_bind_recomb_sf"/>
</dbReference>
<dbReference type="PANTHER" id="PTHR30461">
    <property type="entry name" value="DNA-INVERTASE FROM LAMBDOID PROPHAGE"/>
    <property type="match status" value="1"/>
</dbReference>
<keyword evidence="2" id="KW-0238">DNA-binding</keyword>
<dbReference type="InterPro" id="IPR006118">
    <property type="entry name" value="Recombinase_CS"/>
</dbReference>
<dbReference type="Gene3D" id="3.40.50.1390">
    <property type="entry name" value="Resolvase, N-terminal catalytic domain"/>
    <property type="match status" value="1"/>
</dbReference>
<dbReference type="Proteomes" id="UP001500399">
    <property type="component" value="Unassembled WGS sequence"/>
</dbReference>
<evidence type="ECO:0000313" key="7">
    <source>
        <dbReference type="EMBL" id="GAA0215309.1"/>
    </source>
</evidence>
<dbReference type="InterPro" id="IPR006119">
    <property type="entry name" value="Resolv_N"/>
</dbReference>
<keyword evidence="1" id="KW-0229">DNA integration</keyword>
<feature type="domain" description="Resolvase/invertase-type recombinase catalytic" evidence="5">
    <location>
        <begin position="6"/>
        <end position="154"/>
    </location>
</feature>
<dbReference type="PROSITE" id="PS51736">
    <property type="entry name" value="RECOMBINASES_3"/>
    <property type="match status" value="1"/>
</dbReference>
<dbReference type="Pfam" id="PF13408">
    <property type="entry name" value="Zn_ribbon_recom"/>
    <property type="match status" value="1"/>
</dbReference>
<dbReference type="PANTHER" id="PTHR30461:SF23">
    <property type="entry name" value="DNA RECOMBINASE-RELATED"/>
    <property type="match status" value="1"/>
</dbReference>
<feature type="active site" description="O-(5'-phospho-DNA)-serine intermediate" evidence="4">
    <location>
        <position position="14"/>
    </location>
</feature>
<sequence>MSKHKHAALYIRVSTQEQAKEGYSIEAQTERLTAYCKAKSWAIHDVYTDAGFSGSNTQRPALQQLFADIDAGHVDCVLVYKLDRLSRSQKDTLYMIEDVFLSHNVDFVSMQENFDTSSSFGRAMIGILSVFAQLEREQIRERVTMGRAERAKAGLWHGGGYRPYGYDYVDGHLVVNAIEAVMVREVFDLFLKKTPINAIAAIINERYGRSLGHSGIRSMLEMKLYLGLISWEGNTYEGEHEPIIDEVTFKRAQVLLADRRRIAASKPFPFKSRNLLTGLMRCANCGASYFANGACSGHAPNKKYRPYYFCYSRAKANRSKVIDPNCKNPAYAVVDLDARIVGEIARIAHDHAYFQKLRTQERQRPSRSDTDRTALMQRIDELDRQISRVVDLYQLGTISIHEIGQRTQKLQAERDALQTTLNNMEVQKEDTRLSEEKALSLLSSFDAVIETGEMDEKRELLQELIKEIVILPTKGELDIVWNF</sequence>
<dbReference type="InterPro" id="IPR036162">
    <property type="entry name" value="Resolvase-like_N_sf"/>
</dbReference>
<keyword evidence="8" id="KW-1185">Reference proteome</keyword>
<evidence type="ECO:0000256" key="1">
    <source>
        <dbReference type="ARBA" id="ARBA00022908"/>
    </source>
</evidence>
<organism evidence="7 8">
    <name type="scientific">Selenomonas dianae</name>
    <dbReference type="NCBI Taxonomy" id="135079"/>
    <lineage>
        <taxon>Bacteria</taxon>
        <taxon>Bacillati</taxon>
        <taxon>Bacillota</taxon>
        <taxon>Negativicutes</taxon>
        <taxon>Selenomonadales</taxon>
        <taxon>Selenomonadaceae</taxon>
        <taxon>Selenomonas</taxon>
    </lineage>
</organism>
<dbReference type="SMART" id="SM00857">
    <property type="entry name" value="Resolvase"/>
    <property type="match status" value="1"/>
</dbReference>
<reference evidence="7 8" key="1">
    <citation type="journal article" date="2019" name="Int. J. Syst. Evol. Microbiol.">
        <title>The Global Catalogue of Microorganisms (GCM) 10K type strain sequencing project: providing services to taxonomists for standard genome sequencing and annotation.</title>
        <authorList>
            <consortium name="The Broad Institute Genomics Platform"/>
            <consortium name="The Broad Institute Genome Sequencing Center for Infectious Disease"/>
            <person name="Wu L."/>
            <person name="Ma J."/>
        </authorList>
    </citation>
    <scope>NUCLEOTIDE SEQUENCE [LARGE SCALE GENOMIC DNA]</scope>
    <source>
        <strain evidence="7 8">JCM 8542</strain>
    </source>
</reference>
<evidence type="ECO:0000256" key="3">
    <source>
        <dbReference type="ARBA" id="ARBA00023172"/>
    </source>
</evidence>
<dbReference type="EMBL" id="BAAACR010000013">
    <property type="protein sequence ID" value="GAA0215309.1"/>
    <property type="molecule type" value="Genomic_DNA"/>
</dbReference>
<dbReference type="SUPFAM" id="SSF53041">
    <property type="entry name" value="Resolvase-like"/>
    <property type="match status" value="1"/>
</dbReference>
<dbReference type="InterPro" id="IPR050639">
    <property type="entry name" value="SSR_resolvase"/>
</dbReference>
<dbReference type="InterPro" id="IPR025827">
    <property type="entry name" value="Zn_ribbon_recom_dom"/>
</dbReference>
<gene>
    <name evidence="7" type="ORF">GCM10008919_18140</name>
</gene>
<accession>A0ABN0T8H3</accession>
<evidence type="ECO:0000259" key="6">
    <source>
        <dbReference type="PROSITE" id="PS51737"/>
    </source>
</evidence>
<dbReference type="InterPro" id="IPR011109">
    <property type="entry name" value="DNA_bind_recombinase_dom"/>
</dbReference>
<protein>
    <submittedName>
        <fullName evidence="7">Recombinase family protein</fullName>
    </submittedName>
</protein>
<dbReference type="CDD" id="cd03768">
    <property type="entry name" value="SR_ResInv"/>
    <property type="match status" value="1"/>
</dbReference>
<name>A0ABN0T8H3_9FIRM</name>
<evidence type="ECO:0000256" key="4">
    <source>
        <dbReference type="PROSITE-ProRule" id="PRU10137"/>
    </source>
</evidence>
<dbReference type="Pfam" id="PF07508">
    <property type="entry name" value="Recombinase"/>
    <property type="match status" value="1"/>
</dbReference>
<feature type="domain" description="Recombinase" evidence="6">
    <location>
        <begin position="163"/>
        <end position="262"/>
    </location>
</feature>
<evidence type="ECO:0000256" key="2">
    <source>
        <dbReference type="ARBA" id="ARBA00023125"/>
    </source>
</evidence>
<dbReference type="PROSITE" id="PS00397">
    <property type="entry name" value="RECOMBINASES_1"/>
    <property type="match status" value="1"/>
</dbReference>
<dbReference type="PROSITE" id="PS51737">
    <property type="entry name" value="RECOMBINASE_DNA_BIND"/>
    <property type="match status" value="1"/>
</dbReference>
<dbReference type="Gene3D" id="3.90.1750.20">
    <property type="entry name" value="Putative Large Serine Recombinase, Chain B, Domain 2"/>
    <property type="match status" value="1"/>
</dbReference>
<keyword evidence="3" id="KW-0233">DNA recombination</keyword>
<evidence type="ECO:0000259" key="5">
    <source>
        <dbReference type="PROSITE" id="PS51736"/>
    </source>
</evidence>